<dbReference type="PANTHER" id="PTHR19980:SF0">
    <property type="entry name" value="CLEAVAGE STIMULATION FACTOR SUBUNIT 3"/>
    <property type="match status" value="1"/>
</dbReference>
<dbReference type="InterPro" id="IPR045243">
    <property type="entry name" value="Rna14-like"/>
</dbReference>
<feature type="compositionally biased region" description="Low complexity" evidence="10">
    <location>
        <begin position="427"/>
        <end position="442"/>
    </location>
</feature>
<dbReference type="InterPro" id="IPR011990">
    <property type="entry name" value="TPR-like_helical_dom_sf"/>
</dbReference>
<evidence type="ECO:0000256" key="5">
    <source>
        <dbReference type="ARBA" id="ARBA00022737"/>
    </source>
</evidence>
<evidence type="ECO:0000256" key="1">
    <source>
        <dbReference type="ARBA" id="ARBA00002863"/>
    </source>
</evidence>
<dbReference type="GO" id="GO:0180010">
    <property type="term" value="P:co-transcriptional mRNA 3'-end processing, cleavage and polyadenylation pathway"/>
    <property type="evidence" value="ECO:0007669"/>
    <property type="project" value="UniProtKB-UniRule"/>
</dbReference>
<dbReference type="SMART" id="SM00386">
    <property type="entry name" value="HAT"/>
    <property type="match status" value="7"/>
</dbReference>
<evidence type="ECO:0000256" key="7">
    <source>
        <dbReference type="ARBA" id="ARBA00026188"/>
    </source>
</evidence>
<keyword evidence="3 8" id="KW-0963">Cytoplasm</keyword>
<evidence type="ECO:0000259" key="11">
    <source>
        <dbReference type="Pfam" id="PF05843"/>
    </source>
</evidence>
<evidence type="ECO:0000256" key="9">
    <source>
        <dbReference type="SAM" id="Coils"/>
    </source>
</evidence>
<comment type="function">
    <text evidence="1 8">Component of the cleavage factor IA (CFIA) complex, which is involved in the endonucleolytic cleavage during polyadenylation-dependent pre-mRNA 3'-end formation.</text>
</comment>
<feature type="domain" description="Suppressor of forked" evidence="11">
    <location>
        <begin position="14"/>
        <end position="672"/>
    </location>
</feature>
<dbReference type="InterPro" id="IPR008847">
    <property type="entry name" value="Suf"/>
</dbReference>
<keyword evidence="5" id="KW-0677">Repeat</keyword>
<dbReference type="Proteomes" id="UP000536275">
    <property type="component" value="Unassembled WGS sequence"/>
</dbReference>
<protein>
    <recommendedName>
        <fullName evidence="7 8">mRNA 3'-end-processing protein RNA14</fullName>
    </recommendedName>
</protein>
<evidence type="ECO:0000256" key="8">
    <source>
        <dbReference type="RuleBase" id="RU369035"/>
    </source>
</evidence>
<dbReference type="AlphaFoldDB" id="A0A8H6BVH9"/>
<dbReference type="GO" id="GO:0005737">
    <property type="term" value="C:cytoplasm"/>
    <property type="evidence" value="ECO:0007669"/>
    <property type="project" value="UniProtKB-SubCell"/>
</dbReference>
<gene>
    <name evidence="12" type="ORF">FOB64_004812</name>
</gene>
<dbReference type="GO" id="GO:0005634">
    <property type="term" value="C:nucleus"/>
    <property type="evidence" value="ECO:0007669"/>
    <property type="project" value="UniProtKB-SubCell"/>
</dbReference>
<evidence type="ECO:0000313" key="13">
    <source>
        <dbReference type="Proteomes" id="UP000536275"/>
    </source>
</evidence>
<dbReference type="FunFam" id="1.25.40.1040:FF:000035">
    <property type="entry name" value="mRNA 3'-end-processing protein RNA14"/>
    <property type="match status" value="1"/>
</dbReference>
<evidence type="ECO:0000256" key="4">
    <source>
        <dbReference type="ARBA" id="ARBA00022664"/>
    </source>
</evidence>
<dbReference type="PANTHER" id="PTHR19980">
    <property type="entry name" value="RNA CLEAVAGE STIMULATION FACTOR"/>
    <property type="match status" value="1"/>
</dbReference>
<dbReference type="FunFam" id="1.25.40.1040:FF:000023">
    <property type="entry name" value="mRNA 3'-end-processing protein RNA14"/>
    <property type="match status" value="1"/>
</dbReference>
<evidence type="ECO:0000256" key="2">
    <source>
        <dbReference type="ARBA" id="ARBA00004496"/>
    </source>
</evidence>
<feature type="coiled-coil region" evidence="9">
    <location>
        <begin position="712"/>
        <end position="739"/>
    </location>
</feature>
<proteinExistence type="predicted"/>
<comment type="subcellular location">
    <subcellularLocation>
        <location evidence="2 8">Cytoplasm</location>
    </subcellularLocation>
    <subcellularLocation>
        <location evidence="8">Nucleus</location>
    </subcellularLocation>
    <text evidence="8">Nucleus and/or cytoplasm.</text>
</comment>
<reference evidence="12 13" key="1">
    <citation type="submission" date="2020-03" db="EMBL/GenBank/DDBJ databases">
        <title>FDA dAtabase for Regulatory Grade micrObial Sequences (FDA-ARGOS): Supporting development and validation of Infectious Disease Dx tests.</title>
        <authorList>
            <person name="Campos J."/>
            <person name="Goldberg B."/>
            <person name="Tallon L."/>
            <person name="Sadzewicz L."/>
            <person name="Vavikolanu K."/>
            <person name="Mehta A."/>
            <person name="Aluvathingal J."/>
            <person name="Nadendla S."/>
            <person name="Nandy P."/>
            <person name="Geyer C."/>
            <person name="Yan Y."/>
            <person name="Sichtig H."/>
        </authorList>
    </citation>
    <scope>NUCLEOTIDE SEQUENCE [LARGE SCALE GENOMIC DNA]</scope>
    <source>
        <strain evidence="12 13">FDAARGOS_656</strain>
    </source>
</reference>
<keyword evidence="4 8" id="KW-0507">mRNA processing</keyword>
<feature type="compositionally biased region" description="Basic and acidic residues" evidence="10">
    <location>
        <begin position="379"/>
        <end position="388"/>
    </location>
</feature>
<organism evidence="12 13">
    <name type="scientific">Candida albicans</name>
    <name type="common">Yeast</name>
    <dbReference type="NCBI Taxonomy" id="5476"/>
    <lineage>
        <taxon>Eukaryota</taxon>
        <taxon>Fungi</taxon>
        <taxon>Dikarya</taxon>
        <taxon>Ascomycota</taxon>
        <taxon>Saccharomycotina</taxon>
        <taxon>Pichiomycetes</taxon>
        <taxon>Debaryomycetaceae</taxon>
        <taxon>Candida/Lodderomyces clade</taxon>
        <taxon>Candida</taxon>
    </lineage>
</organism>
<name>A0A8H6BVH9_CANAX</name>
<feature type="compositionally biased region" description="Acidic residues" evidence="10">
    <location>
        <begin position="389"/>
        <end position="411"/>
    </location>
</feature>
<accession>A0A8H6BVH9</accession>
<keyword evidence="6 8" id="KW-0539">Nucleus</keyword>
<keyword evidence="9" id="KW-0175">Coiled coil</keyword>
<evidence type="ECO:0000256" key="6">
    <source>
        <dbReference type="ARBA" id="ARBA00023242"/>
    </source>
</evidence>
<dbReference type="GO" id="GO:0003729">
    <property type="term" value="F:mRNA binding"/>
    <property type="evidence" value="ECO:0007669"/>
    <property type="project" value="TreeGrafter"/>
</dbReference>
<dbReference type="Pfam" id="PF05843">
    <property type="entry name" value="Suf"/>
    <property type="match status" value="1"/>
</dbReference>
<evidence type="ECO:0000313" key="12">
    <source>
        <dbReference type="EMBL" id="KAF6065039.1"/>
    </source>
</evidence>
<comment type="caution">
    <text evidence="12">The sequence shown here is derived from an EMBL/GenBank/DDBJ whole genome shotgun (WGS) entry which is preliminary data.</text>
</comment>
<evidence type="ECO:0000256" key="3">
    <source>
        <dbReference type="ARBA" id="ARBA00022490"/>
    </source>
</evidence>
<evidence type="ECO:0000256" key="10">
    <source>
        <dbReference type="SAM" id="MobiDB-lite"/>
    </source>
</evidence>
<sequence length="791" mass="91527">MFIPQNKSKRLSLDKIGQLEEDLELNPLDYNKWQKLIDQLIIKDNQEQVRNTFDKYLKIFKFDGASWCKYIKYELNRDEKEKVENLFQQCLGITDNVELCRLYVDYVRGVTDFVTGGEKARGVVVQAFEFAINKVGIDITSESLWQDYIQFLQSWNPNANWEQQQKIDLIRKVYKKFLTIPTENIEVSWSQYTKWENELNPATASKFISEKSGEFMLARSWNTEFNRITDKSLKRNLNPGDHNDEDVVKQLKYWLRWLELEKENKLELKDETVNDKRIQYVYKQATYALPFVPEIWFQYVKYLLVQNEEGNLQESIRLLKEGGLALNPKSMLLTFQLAELYERDNSFNNAKIVFKNLLDALQKDYNSVANQIAELKERIDPATDKDNIQEDDDDNEEEEEEDNDNDNDNDNGGDSKQQPPSKKLKLNPNGGQNGSNSENNGEAVSAPSSSVKLPQVYRISLADSKQLLSFENEQKRLSDAITLTYVKSMIASKRSEGIKEARNVFKQARKFTDIGYQIFIESALLEHYSDKKSTALKIFDLGKKNFATNGKFLLNYLDYLIMINDVDTMRTVIQSSDANFTKEIGNLQEELKLTNLDPITRKKLEKQITNLKKFLKQLYKKYISFAATFLSLDVTHSFAKKCEQLFPKDDPIDLFTDRYKLDNINIIKKDELGRDDILTSFDGIIDDEELQRLKRRKLSNGGGSSSSYSFNEEESKSAIKNIEEQKTRIQQEQDQENQGINKPEESFVGPSIIALMSALPNASYFGLPSESVFNSEKLVTLFANLSNIPSQ</sequence>
<dbReference type="InterPro" id="IPR003107">
    <property type="entry name" value="HAT"/>
</dbReference>
<dbReference type="Gene3D" id="1.25.40.1040">
    <property type="match status" value="2"/>
</dbReference>
<feature type="region of interest" description="Disordered" evidence="10">
    <location>
        <begin position="379"/>
        <end position="449"/>
    </location>
</feature>
<dbReference type="SUPFAM" id="SSF48452">
    <property type="entry name" value="TPR-like"/>
    <property type="match status" value="2"/>
</dbReference>
<dbReference type="EMBL" id="JABWAD010000059">
    <property type="protein sequence ID" value="KAF6065039.1"/>
    <property type="molecule type" value="Genomic_DNA"/>
</dbReference>